<evidence type="ECO:0000256" key="1">
    <source>
        <dbReference type="SAM" id="MobiDB-lite"/>
    </source>
</evidence>
<keyword evidence="3" id="KW-1185">Reference proteome</keyword>
<dbReference type="EMBL" id="VSRR010097507">
    <property type="protein sequence ID" value="MPC94168.1"/>
    <property type="molecule type" value="Genomic_DNA"/>
</dbReference>
<accession>A0A5B7JM39</accession>
<comment type="caution">
    <text evidence="2">The sequence shown here is derived from an EMBL/GenBank/DDBJ whole genome shotgun (WGS) entry which is preliminary data.</text>
</comment>
<name>A0A5B7JM39_PORTR</name>
<evidence type="ECO:0000313" key="2">
    <source>
        <dbReference type="EMBL" id="MPC94168.1"/>
    </source>
</evidence>
<dbReference type="AlphaFoldDB" id="A0A5B7JM39"/>
<sequence length="78" mass="8725">MSPTYRSPSFLTYLPTYLPPVSPIPSLIFGGNRQAEEGGISKEGRAEERRTTENKKPEPETTRVYDISKLVQPTVSRA</sequence>
<feature type="compositionally biased region" description="Basic and acidic residues" evidence="1">
    <location>
        <begin position="34"/>
        <end position="63"/>
    </location>
</feature>
<organism evidence="2 3">
    <name type="scientific">Portunus trituberculatus</name>
    <name type="common">Swimming crab</name>
    <name type="synonym">Neptunus trituberculatus</name>
    <dbReference type="NCBI Taxonomy" id="210409"/>
    <lineage>
        <taxon>Eukaryota</taxon>
        <taxon>Metazoa</taxon>
        <taxon>Ecdysozoa</taxon>
        <taxon>Arthropoda</taxon>
        <taxon>Crustacea</taxon>
        <taxon>Multicrustacea</taxon>
        <taxon>Malacostraca</taxon>
        <taxon>Eumalacostraca</taxon>
        <taxon>Eucarida</taxon>
        <taxon>Decapoda</taxon>
        <taxon>Pleocyemata</taxon>
        <taxon>Brachyura</taxon>
        <taxon>Eubrachyura</taxon>
        <taxon>Portunoidea</taxon>
        <taxon>Portunidae</taxon>
        <taxon>Portuninae</taxon>
        <taxon>Portunus</taxon>
    </lineage>
</organism>
<proteinExistence type="predicted"/>
<feature type="region of interest" description="Disordered" evidence="1">
    <location>
        <begin position="29"/>
        <end position="78"/>
    </location>
</feature>
<evidence type="ECO:0000313" key="3">
    <source>
        <dbReference type="Proteomes" id="UP000324222"/>
    </source>
</evidence>
<dbReference type="Proteomes" id="UP000324222">
    <property type="component" value="Unassembled WGS sequence"/>
</dbReference>
<protein>
    <submittedName>
        <fullName evidence="2">Uncharacterized protein</fullName>
    </submittedName>
</protein>
<reference evidence="2 3" key="1">
    <citation type="submission" date="2019-05" db="EMBL/GenBank/DDBJ databases">
        <title>Another draft genome of Portunus trituberculatus and its Hox gene families provides insights of decapod evolution.</title>
        <authorList>
            <person name="Jeong J.-H."/>
            <person name="Song I."/>
            <person name="Kim S."/>
            <person name="Choi T."/>
            <person name="Kim D."/>
            <person name="Ryu S."/>
            <person name="Kim W."/>
        </authorList>
    </citation>
    <scope>NUCLEOTIDE SEQUENCE [LARGE SCALE GENOMIC DNA]</scope>
    <source>
        <tissue evidence="2">Muscle</tissue>
    </source>
</reference>
<gene>
    <name evidence="2" type="ORF">E2C01_089324</name>
</gene>